<dbReference type="EMBL" id="JAZDQT010000001">
    <property type="protein sequence ID" value="MEE1944672.1"/>
    <property type="molecule type" value="Genomic_DNA"/>
</dbReference>
<dbReference type="InterPro" id="IPR052701">
    <property type="entry name" value="GAG_Ulvan_Degrading_Sulfatases"/>
</dbReference>
<dbReference type="InterPro" id="IPR024607">
    <property type="entry name" value="Sulfatase_CS"/>
</dbReference>
<dbReference type="Proteomes" id="UP001336835">
    <property type="component" value="Unassembled WGS sequence"/>
</dbReference>
<sequence length="510" mass="57840">MRSISPKTLFLAILLMPALTLFAQQGKKVKLKRLPNIIYIYADDLGYAEIGAYGQQKIKTPHLDQMAKEGMRFTQHYAGTPVCAPARCMLLTGKHGGHSYIRGNYEMGGFPDSLEGGQMPLPEGTFTIPKMLQQAGYTTALTGKWGLGMDNTTGSPLKQGFDYYYGYLDQKQAHNFYPSHLWENDQKVPLNNPYINVHQRLDSTKATDKDFDYFKGKEYAPALMTQKALTFIKKHQNQPFFLYMPYTLPHVSLQAPDEYVKQYIGQFKEKPYYGQQGYASTKYPYSTYAAMITYLDDQVGIIMDQIKKLGLDENTIIMFSSDNGTTFNGGVNKDFFNSVDGLRGTKMFVFEGGIREPFIARWPGKIQANTTSDYISAQFDLMATLAELTGTKTNATDGVSLLPTLLGKNKEQVKRDYLYWEYPENGGQLAIRMGNWKGVKLNLRKNLNNPWMIFDLKNDRNETTDLVAQHPELVKRFDEVVKKEHQVSHLVEWEFLNSKAPKKGGGADTN</sequence>
<dbReference type="InterPro" id="IPR017850">
    <property type="entry name" value="Alkaline_phosphatase_core_sf"/>
</dbReference>
<gene>
    <name evidence="5" type="ORF">VRU48_06105</name>
</gene>
<dbReference type="Pfam" id="PF00884">
    <property type="entry name" value="Sulfatase"/>
    <property type="match status" value="1"/>
</dbReference>
<comment type="similarity">
    <text evidence="1">Belongs to the sulfatase family.</text>
</comment>
<dbReference type="PANTHER" id="PTHR43751:SF3">
    <property type="entry name" value="SULFATASE N-TERMINAL DOMAIN-CONTAINING PROTEIN"/>
    <property type="match status" value="1"/>
</dbReference>
<dbReference type="Gene3D" id="3.30.1120.10">
    <property type="match status" value="1"/>
</dbReference>
<keyword evidence="3" id="KW-0732">Signal</keyword>
<dbReference type="Gene3D" id="3.40.720.10">
    <property type="entry name" value="Alkaline Phosphatase, subunit A"/>
    <property type="match status" value="1"/>
</dbReference>
<reference evidence="5 6" key="1">
    <citation type="submission" date="2024-01" db="EMBL/GenBank/DDBJ databases">
        <title>Pedobacter sp. nov., isolated from fresh soil.</title>
        <authorList>
            <person name="Le N.T.T."/>
        </authorList>
    </citation>
    <scope>NUCLEOTIDE SEQUENCE [LARGE SCALE GENOMIC DNA]</scope>
    <source>
        <strain evidence="5 6">KR3-3</strain>
    </source>
</reference>
<protein>
    <submittedName>
        <fullName evidence="5">Arylsulfatase</fullName>
    </submittedName>
</protein>
<feature type="domain" description="Sulfatase N-terminal" evidence="4">
    <location>
        <begin position="35"/>
        <end position="390"/>
    </location>
</feature>
<dbReference type="InterPro" id="IPR000917">
    <property type="entry name" value="Sulfatase_N"/>
</dbReference>
<feature type="signal peptide" evidence="3">
    <location>
        <begin position="1"/>
        <end position="23"/>
    </location>
</feature>
<keyword evidence="2" id="KW-0378">Hydrolase</keyword>
<dbReference type="RefSeq" id="WP_330107035.1">
    <property type="nucleotide sequence ID" value="NZ_JAZDQT010000001.1"/>
</dbReference>
<dbReference type="PANTHER" id="PTHR43751">
    <property type="entry name" value="SULFATASE"/>
    <property type="match status" value="1"/>
</dbReference>
<feature type="chain" id="PRO_5046283525" evidence="3">
    <location>
        <begin position="24"/>
        <end position="510"/>
    </location>
</feature>
<evidence type="ECO:0000259" key="4">
    <source>
        <dbReference type="Pfam" id="PF00884"/>
    </source>
</evidence>
<evidence type="ECO:0000256" key="3">
    <source>
        <dbReference type="SAM" id="SignalP"/>
    </source>
</evidence>
<evidence type="ECO:0000256" key="2">
    <source>
        <dbReference type="ARBA" id="ARBA00022801"/>
    </source>
</evidence>
<name>A0ABU7I5C5_9SPHI</name>
<organism evidence="5 6">
    <name type="scientific">Pedobacter albus</name>
    <dbReference type="NCBI Taxonomy" id="3113905"/>
    <lineage>
        <taxon>Bacteria</taxon>
        <taxon>Pseudomonadati</taxon>
        <taxon>Bacteroidota</taxon>
        <taxon>Sphingobacteriia</taxon>
        <taxon>Sphingobacteriales</taxon>
        <taxon>Sphingobacteriaceae</taxon>
        <taxon>Pedobacter</taxon>
    </lineage>
</organism>
<accession>A0ABU7I5C5</accession>
<dbReference type="PROSITE" id="PS00523">
    <property type="entry name" value="SULFATASE_1"/>
    <property type="match status" value="1"/>
</dbReference>
<dbReference type="CDD" id="cd16145">
    <property type="entry name" value="ARS_like"/>
    <property type="match status" value="1"/>
</dbReference>
<evidence type="ECO:0000313" key="6">
    <source>
        <dbReference type="Proteomes" id="UP001336835"/>
    </source>
</evidence>
<keyword evidence="6" id="KW-1185">Reference proteome</keyword>
<evidence type="ECO:0000313" key="5">
    <source>
        <dbReference type="EMBL" id="MEE1944672.1"/>
    </source>
</evidence>
<dbReference type="SUPFAM" id="SSF53649">
    <property type="entry name" value="Alkaline phosphatase-like"/>
    <property type="match status" value="1"/>
</dbReference>
<comment type="caution">
    <text evidence="5">The sequence shown here is derived from an EMBL/GenBank/DDBJ whole genome shotgun (WGS) entry which is preliminary data.</text>
</comment>
<evidence type="ECO:0000256" key="1">
    <source>
        <dbReference type="ARBA" id="ARBA00008779"/>
    </source>
</evidence>
<proteinExistence type="inferred from homology"/>